<comment type="caution">
    <text evidence="2">The sequence shown here is derived from an EMBL/GenBank/DDBJ whole genome shotgun (WGS) entry which is preliminary data.</text>
</comment>
<dbReference type="Pfam" id="PF23212">
    <property type="entry name" value="DUF7064"/>
    <property type="match status" value="1"/>
</dbReference>
<evidence type="ECO:0000313" key="2">
    <source>
        <dbReference type="EMBL" id="GAA1515964.1"/>
    </source>
</evidence>
<protein>
    <recommendedName>
        <fullName evidence="1">DUF7064 domain-containing protein</fullName>
    </recommendedName>
</protein>
<gene>
    <name evidence="2" type="ORF">GCM10009788_20320</name>
</gene>
<dbReference type="InterPro" id="IPR055492">
    <property type="entry name" value="DUF7064"/>
</dbReference>
<accession>A0ABN2ACR1</accession>
<evidence type="ECO:0000313" key="3">
    <source>
        <dbReference type="Proteomes" id="UP001500842"/>
    </source>
</evidence>
<organism evidence="2 3">
    <name type="scientific">Nocardioides humi</name>
    <dbReference type="NCBI Taxonomy" id="449461"/>
    <lineage>
        <taxon>Bacteria</taxon>
        <taxon>Bacillati</taxon>
        <taxon>Actinomycetota</taxon>
        <taxon>Actinomycetes</taxon>
        <taxon>Propionibacteriales</taxon>
        <taxon>Nocardioidaceae</taxon>
        <taxon>Nocardioides</taxon>
    </lineage>
</organism>
<reference evidence="2 3" key="1">
    <citation type="journal article" date="2019" name="Int. J. Syst. Evol. Microbiol.">
        <title>The Global Catalogue of Microorganisms (GCM) 10K type strain sequencing project: providing services to taxonomists for standard genome sequencing and annotation.</title>
        <authorList>
            <consortium name="The Broad Institute Genomics Platform"/>
            <consortium name="The Broad Institute Genome Sequencing Center for Infectious Disease"/>
            <person name="Wu L."/>
            <person name="Ma J."/>
        </authorList>
    </citation>
    <scope>NUCLEOTIDE SEQUENCE [LARGE SCALE GENOMIC DNA]</scope>
    <source>
        <strain evidence="2 3">JCM 14942</strain>
    </source>
</reference>
<dbReference type="SUPFAM" id="SSF159245">
    <property type="entry name" value="AttH-like"/>
    <property type="match status" value="1"/>
</dbReference>
<sequence>MITATDVAYHPPPPGEPDWAETNFFGFHVPARNLCGATYLVARQGLGVAMSDVTLFDRLSLDRKDSLHSHTRQHLIAPDDLASYALPTGLRVRSTRPPYDYELSYHGSEGVEFDLAFAALMEPHDIQAGGSPEGAAPADILDTHFRGHFDLTGRVTGTLRLGEQVVAVDCVDTMDHSWGPRPERRTGPGGCWLSAHFSPERAMHCLFTYEWSRPPHEQYTFVRGYVLDDGEVHEVTEASMRSTRVGHVPVARELIVHDCRGRLHRLFGTAVSGTSVGWFAAMEIYYLLYRWESDGAIGHGAAQENLVTSGFTEQNVRLQAPGTGSRCTPCPS</sequence>
<keyword evidence="3" id="KW-1185">Reference proteome</keyword>
<proteinExistence type="predicted"/>
<feature type="domain" description="DUF7064" evidence="1">
    <location>
        <begin position="192"/>
        <end position="300"/>
    </location>
</feature>
<name>A0ABN2ACR1_9ACTN</name>
<dbReference type="Proteomes" id="UP001500842">
    <property type="component" value="Unassembled WGS sequence"/>
</dbReference>
<dbReference type="EMBL" id="BAAAOR010000014">
    <property type="protein sequence ID" value="GAA1515964.1"/>
    <property type="molecule type" value="Genomic_DNA"/>
</dbReference>
<evidence type="ECO:0000259" key="1">
    <source>
        <dbReference type="Pfam" id="PF23212"/>
    </source>
</evidence>
<dbReference type="RefSeq" id="WP_181410659.1">
    <property type="nucleotide sequence ID" value="NZ_BAAAOR010000014.1"/>
</dbReference>